<evidence type="ECO:0000256" key="2">
    <source>
        <dbReference type="ARBA" id="ARBA00022448"/>
    </source>
</evidence>
<dbReference type="KEGG" id="amog:QRX60_28550"/>
<feature type="transmembrane region" description="Helical" evidence="7">
    <location>
        <begin position="175"/>
        <end position="195"/>
    </location>
</feature>
<reference evidence="9 10" key="1">
    <citation type="submission" date="2023-06" db="EMBL/GenBank/DDBJ databases">
        <authorList>
            <person name="Oyuntsetseg B."/>
            <person name="Kim S.B."/>
        </authorList>
    </citation>
    <scope>NUCLEOTIDE SEQUENCE [LARGE SCALE GENOMIC DNA]</scope>
    <source>
        <strain evidence="9 10">4-36</strain>
    </source>
</reference>
<comment type="subcellular location">
    <subcellularLocation>
        <location evidence="1">Cell membrane</location>
        <topology evidence="1">Multi-pass membrane protein</topology>
    </subcellularLocation>
</comment>
<accession>A0A9Y2K1D6</accession>
<dbReference type="InterPro" id="IPR036259">
    <property type="entry name" value="MFS_trans_sf"/>
</dbReference>
<keyword evidence="5 7" id="KW-1133">Transmembrane helix</keyword>
<sequence>MLVERPRPRVVREHPHAGWFAVGAVCFGAFMGQLDASIVTLTFPALQREFAQPLAAVQWVSLSYLLTLVGLLAAVGRVADAVGRKLTYVHGFAVFTAASIACGLAPTLGLLVVFRILQAVGAAMLQANSVALVVTSVPKAKMRSALGVQAAAQALGLALGPAVGSVLVGTVGWRWVFLVNVPVGIIGLVAGRYLLPRTRERSPLGRRFDGAGVALLATASTAVLLALSGLSGLGVPGWSIPVLALLGVLAAVGFVGRERRASSPIVRLSVLRPPAVSLGLVGALCGYLVLFGPLTLLPQVLGSQGAAGLVLTSLPAGFAVAAVAAERVLPGRFGTRARSVTGAAAGGIGCLALLAVGDSVPWTGVSLFVVGLGLGMFIPANNSAIMGAIPATMSATGGGLVNMARGLGTALGVALVTLCLHAGGEAGVPLALSVLALAGVVAAVTGLSAGQGRQVGSDG</sequence>
<protein>
    <submittedName>
        <fullName evidence="9">MFS transporter</fullName>
    </submittedName>
</protein>
<dbReference type="Pfam" id="PF07690">
    <property type="entry name" value="MFS_1"/>
    <property type="match status" value="1"/>
</dbReference>
<feature type="transmembrane region" description="Helical" evidence="7">
    <location>
        <begin position="146"/>
        <end position="169"/>
    </location>
</feature>
<feature type="transmembrane region" description="Helical" evidence="7">
    <location>
        <begin position="20"/>
        <end position="43"/>
    </location>
</feature>
<keyword evidence="2" id="KW-0813">Transport</keyword>
<dbReference type="GO" id="GO:0005886">
    <property type="term" value="C:plasma membrane"/>
    <property type="evidence" value="ECO:0007669"/>
    <property type="project" value="UniProtKB-SubCell"/>
</dbReference>
<dbReference type="Gene3D" id="1.20.1720.10">
    <property type="entry name" value="Multidrug resistance protein D"/>
    <property type="match status" value="1"/>
</dbReference>
<dbReference type="PANTHER" id="PTHR42718:SF46">
    <property type="entry name" value="BLR6921 PROTEIN"/>
    <property type="match status" value="1"/>
</dbReference>
<feature type="transmembrane region" description="Helical" evidence="7">
    <location>
        <begin position="275"/>
        <end position="294"/>
    </location>
</feature>
<dbReference type="InterPro" id="IPR020846">
    <property type="entry name" value="MFS_dom"/>
</dbReference>
<keyword evidence="3" id="KW-1003">Cell membrane</keyword>
<dbReference type="PANTHER" id="PTHR42718">
    <property type="entry name" value="MAJOR FACILITATOR SUPERFAMILY MULTIDRUG TRANSPORTER MFSC"/>
    <property type="match status" value="1"/>
</dbReference>
<keyword evidence="4 7" id="KW-0812">Transmembrane</keyword>
<feature type="transmembrane region" description="Helical" evidence="7">
    <location>
        <begin position="87"/>
        <end position="106"/>
    </location>
</feature>
<feature type="transmembrane region" description="Helical" evidence="7">
    <location>
        <begin position="362"/>
        <end position="382"/>
    </location>
</feature>
<dbReference type="PROSITE" id="PS50850">
    <property type="entry name" value="MFS"/>
    <property type="match status" value="1"/>
</dbReference>
<gene>
    <name evidence="9" type="ORF">QRX60_28550</name>
</gene>
<evidence type="ECO:0000256" key="6">
    <source>
        <dbReference type="ARBA" id="ARBA00023136"/>
    </source>
</evidence>
<dbReference type="InterPro" id="IPR011701">
    <property type="entry name" value="MFS"/>
</dbReference>
<proteinExistence type="predicted"/>
<keyword evidence="6 7" id="KW-0472">Membrane</keyword>
<feature type="domain" description="Major facilitator superfamily (MFS) profile" evidence="8">
    <location>
        <begin position="21"/>
        <end position="451"/>
    </location>
</feature>
<dbReference type="Proteomes" id="UP001239397">
    <property type="component" value="Chromosome"/>
</dbReference>
<dbReference type="RefSeq" id="WP_286003719.1">
    <property type="nucleotide sequence ID" value="NZ_CP127295.1"/>
</dbReference>
<feature type="transmembrane region" description="Helical" evidence="7">
    <location>
        <begin position="337"/>
        <end position="356"/>
    </location>
</feature>
<feature type="transmembrane region" description="Helical" evidence="7">
    <location>
        <begin position="207"/>
        <end position="229"/>
    </location>
</feature>
<dbReference type="PRINTS" id="PR01036">
    <property type="entry name" value="TCRTETB"/>
</dbReference>
<evidence type="ECO:0000256" key="4">
    <source>
        <dbReference type="ARBA" id="ARBA00022692"/>
    </source>
</evidence>
<dbReference type="SUPFAM" id="SSF103473">
    <property type="entry name" value="MFS general substrate transporter"/>
    <property type="match status" value="1"/>
</dbReference>
<evidence type="ECO:0000256" key="1">
    <source>
        <dbReference type="ARBA" id="ARBA00004651"/>
    </source>
</evidence>
<feature type="transmembrane region" description="Helical" evidence="7">
    <location>
        <begin position="55"/>
        <end position="75"/>
    </location>
</feature>
<feature type="transmembrane region" description="Helical" evidence="7">
    <location>
        <begin position="430"/>
        <end position="450"/>
    </location>
</feature>
<evidence type="ECO:0000256" key="7">
    <source>
        <dbReference type="SAM" id="Phobius"/>
    </source>
</evidence>
<dbReference type="Gene3D" id="1.20.1250.20">
    <property type="entry name" value="MFS general substrate transporter like domains"/>
    <property type="match status" value="1"/>
</dbReference>
<organism evidence="9 10">
    <name type="scientific">Amycolatopsis mongoliensis</name>
    <dbReference type="NCBI Taxonomy" id="715475"/>
    <lineage>
        <taxon>Bacteria</taxon>
        <taxon>Bacillati</taxon>
        <taxon>Actinomycetota</taxon>
        <taxon>Actinomycetes</taxon>
        <taxon>Pseudonocardiales</taxon>
        <taxon>Pseudonocardiaceae</taxon>
        <taxon>Amycolatopsis</taxon>
    </lineage>
</organism>
<dbReference type="AlphaFoldDB" id="A0A9Y2K1D6"/>
<evidence type="ECO:0000256" key="5">
    <source>
        <dbReference type="ARBA" id="ARBA00022989"/>
    </source>
</evidence>
<feature type="transmembrane region" description="Helical" evidence="7">
    <location>
        <begin position="112"/>
        <end position="134"/>
    </location>
</feature>
<dbReference type="PROSITE" id="PS00216">
    <property type="entry name" value="SUGAR_TRANSPORT_1"/>
    <property type="match status" value="1"/>
</dbReference>
<evidence type="ECO:0000259" key="8">
    <source>
        <dbReference type="PROSITE" id="PS50850"/>
    </source>
</evidence>
<dbReference type="EMBL" id="CP127295">
    <property type="protein sequence ID" value="WIY07491.1"/>
    <property type="molecule type" value="Genomic_DNA"/>
</dbReference>
<evidence type="ECO:0000256" key="3">
    <source>
        <dbReference type="ARBA" id="ARBA00022475"/>
    </source>
</evidence>
<dbReference type="CDD" id="cd17321">
    <property type="entry name" value="MFS_MMR_MDR_like"/>
    <property type="match status" value="1"/>
</dbReference>
<dbReference type="GO" id="GO:0022857">
    <property type="term" value="F:transmembrane transporter activity"/>
    <property type="evidence" value="ECO:0007669"/>
    <property type="project" value="InterPro"/>
</dbReference>
<dbReference type="InterPro" id="IPR005829">
    <property type="entry name" value="Sugar_transporter_CS"/>
</dbReference>
<feature type="transmembrane region" description="Helical" evidence="7">
    <location>
        <begin position="235"/>
        <end position="255"/>
    </location>
</feature>
<feature type="transmembrane region" description="Helical" evidence="7">
    <location>
        <begin position="403"/>
        <end position="424"/>
    </location>
</feature>
<feature type="transmembrane region" description="Helical" evidence="7">
    <location>
        <begin position="306"/>
        <end position="325"/>
    </location>
</feature>
<keyword evidence="10" id="KW-1185">Reference proteome</keyword>
<name>A0A9Y2K1D6_9PSEU</name>
<evidence type="ECO:0000313" key="10">
    <source>
        <dbReference type="Proteomes" id="UP001239397"/>
    </source>
</evidence>
<evidence type="ECO:0000313" key="9">
    <source>
        <dbReference type="EMBL" id="WIY07491.1"/>
    </source>
</evidence>